<evidence type="ECO:0000256" key="1">
    <source>
        <dbReference type="SAM" id="Phobius"/>
    </source>
</evidence>
<feature type="transmembrane region" description="Helical" evidence="1">
    <location>
        <begin position="337"/>
        <end position="355"/>
    </location>
</feature>
<gene>
    <name evidence="2" type="ORF">SAV14893_092180</name>
</gene>
<name>A0A4D4MDC8_STRAX</name>
<accession>A0A4D4MDC8</accession>
<comment type="caution">
    <text evidence="2">The sequence shown here is derived from an EMBL/GenBank/DDBJ whole genome shotgun (WGS) entry which is preliminary data.</text>
</comment>
<reference evidence="2 3" key="1">
    <citation type="submission" date="2019-04" db="EMBL/GenBank/DDBJ databases">
        <title>Draft genome sequences of Streptomyces avermitilis NBRC 14893.</title>
        <authorList>
            <person name="Komaki H."/>
            <person name="Tamura T."/>
            <person name="Hosoyama A."/>
        </authorList>
    </citation>
    <scope>NUCLEOTIDE SEQUENCE [LARGE SCALE GENOMIC DNA]</scope>
    <source>
        <strain evidence="2 3">NBRC 14893</strain>
    </source>
</reference>
<evidence type="ECO:0000313" key="2">
    <source>
        <dbReference type="EMBL" id="GDY69825.1"/>
    </source>
</evidence>
<protein>
    <submittedName>
        <fullName evidence="2">Uncharacterized protein</fullName>
    </submittedName>
</protein>
<dbReference type="RefSeq" id="WP_010981782.1">
    <property type="nucleotide sequence ID" value="NZ_JBIUAZ010000047.1"/>
</dbReference>
<dbReference type="Proteomes" id="UP000302139">
    <property type="component" value="Unassembled WGS sequence"/>
</dbReference>
<feature type="transmembrane region" description="Helical" evidence="1">
    <location>
        <begin position="117"/>
        <end position="139"/>
    </location>
</feature>
<dbReference type="OMA" id="GHGGWLC"/>
<dbReference type="EMBL" id="BJHX01000003">
    <property type="protein sequence ID" value="GDY69825.1"/>
    <property type="molecule type" value="Genomic_DNA"/>
</dbReference>
<keyword evidence="1" id="KW-1133">Transmembrane helix</keyword>
<proteinExistence type="predicted"/>
<sequence length="378" mass="40109">MQHLSTPLARTLGAAALLSAAAAWGAASIRYEADGPRLDVLVPLALAAVFVVGWLMASRSAPPVKLLPSTAPPREKVPGKLGAVRRDWGLVAAAYLTVWAPFAAANSAYGGRGSQLGALYCLLTFIVGAVLSLCNLALLQSNLGRSQRMLKEDAAAGSVHAIRVRFGTPVLEMYRYPTGQGAGRIAASTTYGVELVHESDSGEQRTIRLRAMKAAQSDKVGDKHLTYAASQLVGHGGWLCWPARWRDIAGTNKDLKVPAAFASDSGHVVWGEMQQDDYAYYLRDGAAPLCETDPRLAVAPLPRPSRYFPKVHASHLRVAAVGALLAVPFLLDAVPYWAGLLLGVVSGALGLLAGMTMDGVGVDQEPWTVRTTSHPSLQ</sequence>
<feature type="transmembrane region" description="Helical" evidence="1">
    <location>
        <begin position="38"/>
        <end position="57"/>
    </location>
</feature>
<keyword evidence="1" id="KW-0812">Transmembrane</keyword>
<dbReference type="AlphaFoldDB" id="A0A4D4MDC8"/>
<keyword evidence="1" id="KW-0472">Membrane</keyword>
<dbReference type="GeneID" id="41537518"/>
<feature type="transmembrane region" description="Helical" evidence="1">
    <location>
        <begin position="88"/>
        <end position="105"/>
    </location>
</feature>
<organism evidence="2 3">
    <name type="scientific">Streptomyces avermitilis</name>
    <dbReference type="NCBI Taxonomy" id="33903"/>
    <lineage>
        <taxon>Bacteria</taxon>
        <taxon>Bacillati</taxon>
        <taxon>Actinomycetota</taxon>
        <taxon>Actinomycetes</taxon>
        <taxon>Kitasatosporales</taxon>
        <taxon>Streptomycetaceae</taxon>
        <taxon>Streptomyces</taxon>
    </lineage>
</organism>
<evidence type="ECO:0000313" key="3">
    <source>
        <dbReference type="Proteomes" id="UP000302139"/>
    </source>
</evidence>